<dbReference type="OrthoDB" id="119501at2"/>
<name>A0A261R2I6_9BORD</name>
<reference evidence="4" key="1">
    <citation type="submission" date="2017-05" db="EMBL/GenBank/DDBJ databases">
        <title>Complete and WGS of Bordetella genogroups.</title>
        <authorList>
            <person name="Spilker T."/>
            <person name="Lipuma J."/>
        </authorList>
    </citation>
    <scope>NUCLEOTIDE SEQUENCE</scope>
    <source>
        <strain evidence="4">AU21707</strain>
    </source>
</reference>
<dbReference type="InterPro" id="IPR000182">
    <property type="entry name" value="GNAT_dom"/>
</dbReference>
<dbReference type="CDD" id="cd04301">
    <property type="entry name" value="NAT_SF"/>
    <property type="match status" value="1"/>
</dbReference>
<gene>
    <name evidence="4" type="ORF">CAL26_16505</name>
</gene>
<dbReference type="InterPro" id="IPR016181">
    <property type="entry name" value="Acyl_CoA_acyltransferase"/>
</dbReference>
<dbReference type="AlphaFoldDB" id="A0A261R2I6"/>
<dbReference type="Pfam" id="PF13673">
    <property type="entry name" value="Acetyltransf_10"/>
    <property type="match status" value="1"/>
</dbReference>
<dbReference type="InterPro" id="IPR050832">
    <property type="entry name" value="Bact_Acetyltransf"/>
</dbReference>
<feature type="domain" description="N-acetyltransferase" evidence="3">
    <location>
        <begin position="1"/>
        <end position="164"/>
    </location>
</feature>
<keyword evidence="2" id="KW-0012">Acyltransferase</keyword>
<keyword evidence="5" id="KW-1185">Reference proteome</keyword>
<accession>A0A261R2I6</accession>
<dbReference type="Proteomes" id="UP000216857">
    <property type="component" value="Unassembled WGS sequence"/>
</dbReference>
<dbReference type="Gene3D" id="3.40.630.30">
    <property type="match status" value="1"/>
</dbReference>
<dbReference type="PANTHER" id="PTHR43877:SF2">
    <property type="entry name" value="AMINOALKYLPHOSPHONATE N-ACETYLTRANSFERASE-RELATED"/>
    <property type="match status" value="1"/>
</dbReference>
<evidence type="ECO:0000256" key="2">
    <source>
        <dbReference type="ARBA" id="ARBA00023315"/>
    </source>
</evidence>
<dbReference type="SUPFAM" id="SSF55729">
    <property type="entry name" value="Acyl-CoA N-acyltransferases (Nat)"/>
    <property type="match status" value="1"/>
</dbReference>
<dbReference type="GO" id="GO:0016747">
    <property type="term" value="F:acyltransferase activity, transferring groups other than amino-acyl groups"/>
    <property type="evidence" value="ECO:0007669"/>
    <property type="project" value="InterPro"/>
</dbReference>
<sequence length="182" mass="19759">MRLTISTLDDADSLAELVNQAYRGVSSGGWTTEAGLIQGRRVDQASLARMIQEGQTTILIARDPDSHRIQGCVALRPMDKDEWYLSMLAVSPACQAAGIGKSVMAAAESFVGAQGAVCVKISVINVRDSLIAWYERRGYERTGEIEAFPYDDPSVGAPLRDDLTLVTLRKILRSTQATQGRA</sequence>
<keyword evidence="1" id="KW-0808">Transferase</keyword>
<dbReference type="RefSeq" id="WP_094847913.1">
    <property type="nucleotide sequence ID" value="NZ_NEVJ01000003.1"/>
</dbReference>
<evidence type="ECO:0000313" key="4">
    <source>
        <dbReference type="EMBL" id="OZI19248.1"/>
    </source>
</evidence>
<evidence type="ECO:0000259" key="3">
    <source>
        <dbReference type="PROSITE" id="PS51186"/>
    </source>
</evidence>
<protein>
    <recommendedName>
        <fullName evidence="3">N-acetyltransferase domain-containing protein</fullName>
    </recommendedName>
</protein>
<evidence type="ECO:0000313" key="5">
    <source>
        <dbReference type="Proteomes" id="UP000216857"/>
    </source>
</evidence>
<dbReference type="PANTHER" id="PTHR43877">
    <property type="entry name" value="AMINOALKYLPHOSPHONATE N-ACETYLTRANSFERASE-RELATED-RELATED"/>
    <property type="match status" value="1"/>
</dbReference>
<comment type="caution">
    <text evidence="4">The sequence shown here is derived from an EMBL/GenBank/DDBJ whole genome shotgun (WGS) entry which is preliminary data.</text>
</comment>
<dbReference type="EMBL" id="NEVJ01000003">
    <property type="protein sequence ID" value="OZI19248.1"/>
    <property type="molecule type" value="Genomic_DNA"/>
</dbReference>
<dbReference type="PROSITE" id="PS51186">
    <property type="entry name" value="GNAT"/>
    <property type="match status" value="1"/>
</dbReference>
<proteinExistence type="predicted"/>
<organism evidence="4 5">
    <name type="scientific">Bordetella genomosp. 9</name>
    <dbReference type="NCBI Taxonomy" id="1416803"/>
    <lineage>
        <taxon>Bacteria</taxon>
        <taxon>Pseudomonadati</taxon>
        <taxon>Pseudomonadota</taxon>
        <taxon>Betaproteobacteria</taxon>
        <taxon>Burkholderiales</taxon>
        <taxon>Alcaligenaceae</taxon>
        <taxon>Bordetella</taxon>
    </lineage>
</organism>
<evidence type="ECO:0000256" key="1">
    <source>
        <dbReference type="ARBA" id="ARBA00022679"/>
    </source>
</evidence>